<reference evidence="3" key="2">
    <citation type="submission" date="2021-03" db="UniProtKB">
        <authorList>
            <consortium name="EnsemblPlants"/>
        </authorList>
    </citation>
    <scope>IDENTIFICATION</scope>
</reference>
<dbReference type="Proteomes" id="UP000596661">
    <property type="component" value="Chromosome 4"/>
</dbReference>
<dbReference type="AlphaFoldDB" id="A0A803PCN6"/>
<sequence length="306" mass="33834">MPLIPPNLTKLPPQSVRTREIVKKEARYRAFSEEQLKVGDLVTTELLCRFDLITKFQCINTVNFQGHRQALREVKEAIATDLSIIITNVSKNDNALNSDWVSCHPDPLSEEEKISERFAATYHDVGTPSANNLGRDMDFKDLFCSPSGSNKKSKKRTATSETASGSNPEHLKRIKKSASKKCASTQLVIEQEKTPDTSSTPVAASTGEQALGTLPLVCATISPFNRMIKSRSTEATSKNKAKDLLETNQKTQEALDEANKKLKEVEANAKARVNLIAKQSIYRAWMTNPNMDLSFLGAGADEMLAF</sequence>
<feature type="region of interest" description="Disordered" evidence="2">
    <location>
        <begin position="147"/>
        <end position="179"/>
    </location>
</feature>
<name>A0A803PCN6_CANSA</name>
<accession>A0A803PCN6</accession>
<proteinExistence type="predicted"/>
<organism evidence="3 4">
    <name type="scientific">Cannabis sativa</name>
    <name type="common">Hemp</name>
    <name type="synonym">Marijuana</name>
    <dbReference type="NCBI Taxonomy" id="3483"/>
    <lineage>
        <taxon>Eukaryota</taxon>
        <taxon>Viridiplantae</taxon>
        <taxon>Streptophyta</taxon>
        <taxon>Embryophyta</taxon>
        <taxon>Tracheophyta</taxon>
        <taxon>Spermatophyta</taxon>
        <taxon>Magnoliopsida</taxon>
        <taxon>eudicotyledons</taxon>
        <taxon>Gunneridae</taxon>
        <taxon>Pentapetalae</taxon>
        <taxon>rosids</taxon>
        <taxon>fabids</taxon>
        <taxon>Rosales</taxon>
        <taxon>Cannabaceae</taxon>
        <taxon>Cannabis</taxon>
    </lineage>
</organism>
<evidence type="ECO:0000256" key="2">
    <source>
        <dbReference type="SAM" id="MobiDB-lite"/>
    </source>
</evidence>
<reference evidence="3" key="1">
    <citation type="submission" date="2018-11" db="EMBL/GenBank/DDBJ databases">
        <authorList>
            <person name="Grassa J C."/>
        </authorList>
    </citation>
    <scope>NUCLEOTIDE SEQUENCE [LARGE SCALE GENOMIC DNA]</scope>
</reference>
<evidence type="ECO:0000313" key="4">
    <source>
        <dbReference type="Proteomes" id="UP000596661"/>
    </source>
</evidence>
<evidence type="ECO:0000256" key="1">
    <source>
        <dbReference type="SAM" id="Coils"/>
    </source>
</evidence>
<keyword evidence="1" id="KW-0175">Coiled coil</keyword>
<protein>
    <submittedName>
        <fullName evidence="3">Uncharacterized protein</fullName>
    </submittedName>
</protein>
<evidence type="ECO:0000313" key="3">
    <source>
        <dbReference type="EnsemblPlants" id="cds.evm.model.04.1337"/>
    </source>
</evidence>
<dbReference type="EnsemblPlants" id="evm.model.04.1337">
    <property type="protein sequence ID" value="cds.evm.model.04.1337"/>
    <property type="gene ID" value="evm.TU.04.1337"/>
</dbReference>
<feature type="coiled-coil region" evidence="1">
    <location>
        <begin position="241"/>
        <end position="275"/>
    </location>
</feature>
<dbReference type="Gramene" id="evm.model.04.1337">
    <property type="protein sequence ID" value="cds.evm.model.04.1337"/>
    <property type="gene ID" value="evm.TU.04.1337"/>
</dbReference>
<keyword evidence="4" id="KW-1185">Reference proteome</keyword>
<dbReference type="EMBL" id="UZAU01000385">
    <property type="status" value="NOT_ANNOTATED_CDS"/>
    <property type="molecule type" value="Genomic_DNA"/>
</dbReference>